<protein>
    <submittedName>
        <fullName evidence="1">Ribonuclease H2 subunit C-like</fullName>
    </submittedName>
</protein>
<name>A0A6F9DRM5_9ASCI</name>
<dbReference type="CDD" id="cd09271">
    <property type="entry name" value="RNase_H2-C"/>
    <property type="match status" value="1"/>
</dbReference>
<reference evidence="1" key="1">
    <citation type="submission" date="2020-04" db="EMBL/GenBank/DDBJ databases">
        <authorList>
            <person name="Neveu A P."/>
        </authorList>
    </citation>
    <scope>NUCLEOTIDE SEQUENCE</scope>
    <source>
        <tissue evidence="1">Whole embryo</tissue>
    </source>
</reference>
<dbReference type="EMBL" id="LR789754">
    <property type="protein sequence ID" value="CAB3265616.1"/>
    <property type="molecule type" value="mRNA"/>
</dbReference>
<organism evidence="1">
    <name type="scientific">Phallusia mammillata</name>
    <dbReference type="NCBI Taxonomy" id="59560"/>
    <lineage>
        <taxon>Eukaryota</taxon>
        <taxon>Metazoa</taxon>
        <taxon>Chordata</taxon>
        <taxon>Tunicata</taxon>
        <taxon>Ascidiacea</taxon>
        <taxon>Phlebobranchia</taxon>
        <taxon>Ascidiidae</taxon>
        <taxon>Phallusia</taxon>
    </lineage>
</organism>
<evidence type="ECO:0000313" key="1">
    <source>
        <dbReference type="EMBL" id="CAB3265616.1"/>
    </source>
</evidence>
<proteinExistence type="evidence at transcript level"/>
<dbReference type="GO" id="GO:0006401">
    <property type="term" value="P:RNA catabolic process"/>
    <property type="evidence" value="ECO:0007669"/>
    <property type="project" value="InterPro"/>
</dbReference>
<dbReference type="Pfam" id="PF08615">
    <property type="entry name" value="RNase_H2_suC"/>
    <property type="match status" value="1"/>
</dbReference>
<dbReference type="AlphaFoldDB" id="A0A6F9DRM5"/>
<sequence length="136" mass="15606">MSIKVNCDKHLLLEASALNHMPCTIDGNEKANVSTYFRPQQTSQNSLKNVLRSSFRGRPLEGKTINIPDGYVGLIFEEKRKPFSEDEDRTLDLTHSFDCFQQWYLDSQYLSKNTVQGACETWTRHIAAAIHEPIEE</sequence>
<gene>
    <name evidence="1" type="primary">Rnaseh2c</name>
</gene>
<dbReference type="PANTHER" id="PTHR47204">
    <property type="entry name" value="OS02G0168900 PROTEIN"/>
    <property type="match status" value="1"/>
</dbReference>
<dbReference type="Gene3D" id="2.40.128.680">
    <property type="match status" value="1"/>
</dbReference>
<dbReference type="PANTHER" id="PTHR47204:SF1">
    <property type="entry name" value="RIBONUCLEASE H2 SUBUNIT C"/>
    <property type="match status" value="1"/>
</dbReference>
<accession>A0A6F9DRM5</accession>
<dbReference type="GO" id="GO:0032299">
    <property type="term" value="C:ribonuclease H2 complex"/>
    <property type="evidence" value="ECO:0007669"/>
    <property type="project" value="InterPro"/>
</dbReference>
<dbReference type="InterPro" id="IPR013924">
    <property type="entry name" value="RNase_H2_suC"/>
</dbReference>